<dbReference type="PANTHER" id="PTHR12585">
    <property type="entry name" value="SCC1 / RAD21 FAMILY MEMBER"/>
    <property type="match status" value="1"/>
</dbReference>
<keyword evidence="3" id="KW-0539">Nucleus</keyword>
<evidence type="ECO:0000256" key="2">
    <source>
        <dbReference type="ARBA" id="ARBA00009870"/>
    </source>
</evidence>
<evidence type="ECO:0000256" key="1">
    <source>
        <dbReference type="ARBA" id="ARBA00004123"/>
    </source>
</evidence>
<feature type="compositionally biased region" description="Acidic residues" evidence="4">
    <location>
        <begin position="570"/>
        <end position="580"/>
    </location>
</feature>
<dbReference type="AlphaFoldDB" id="A0A1Y1W2V0"/>
<proteinExistence type="inferred from homology"/>
<feature type="region of interest" description="Disordered" evidence="4">
    <location>
        <begin position="568"/>
        <end position="595"/>
    </location>
</feature>
<reference evidence="7 8" key="1">
    <citation type="submission" date="2016-07" db="EMBL/GenBank/DDBJ databases">
        <title>Pervasive Adenine N6-methylation of Active Genes in Fungi.</title>
        <authorList>
            <consortium name="DOE Joint Genome Institute"/>
            <person name="Mondo S.J."/>
            <person name="Dannebaum R.O."/>
            <person name="Kuo R.C."/>
            <person name="Labutti K."/>
            <person name="Haridas S."/>
            <person name="Kuo A."/>
            <person name="Salamov A."/>
            <person name="Ahrendt S.R."/>
            <person name="Lipzen A."/>
            <person name="Sullivan W."/>
            <person name="Andreopoulos W.B."/>
            <person name="Clum A."/>
            <person name="Lindquist E."/>
            <person name="Daum C."/>
            <person name="Ramamoorthy G.K."/>
            <person name="Gryganskyi A."/>
            <person name="Culley D."/>
            <person name="Magnuson J.K."/>
            <person name="James T.Y."/>
            <person name="O'Malley M.A."/>
            <person name="Stajich J.E."/>
            <person name="Spatafora J.W."/>
            <person name="Visel A."/>
            <person name="Grigoriev I.V."/>
        </authorList>
    </citation>
    <scope>NUCLEOTIDE SEQUENCE [LARGE SCALE GENOMIC DNA]</scope>
    <source>
        <strain evidence="7 8">ATCC 12442</strain>
    </source>
</reference>
<dbReference type="SUPFAM" id="SSF46785">
    <property type="entry name" value="Winged helix' DNA-binding domain"/>
    <property type="match status" value="1"/>
</dbReference>
<comment type="similarity">
    <text evidence="2">Belongs to the rad21 family.</text>
</comment>
<dbReference type="Gene3D" id="1.10.10.580">
    <property type="entry name" value="Structural maintenance of chromosome 1. Chain E"/>
    <property type="match status" value="1"/>
</dbReference>
<dbReference type="Pfam" id="PF04824">
    <property type="entry name" value="Rad21_Rec8"/>
    <property type="match status" value="1"/>
</dbReference>
<evidence type="ECO:0000259" key="5">
    <source>
        <dbReference type="Pfam" id="PF04824"/>
    </source>
</evidence>
<dbReference type="GO" id="GO:0003682">
    <property type="term" value="F:chromatin binding"/>
    <property type="evidence" value="ECO:0007669"/>
    <property type="project" value="TreeGrafter"/>
</dbReference>
<feature type="domain" description="Rad21/Rec8-like protein N-terminal" evidence="6">
    <location>
        <begin position="8"/>
        <end position="71"/>
    </location>
</feature>
<feature type="domain" description="Rad21/Rec8-like protein C-terminal eukaryotic" evidence="5">
    <location>
        <begin position="624"/>
        <end position="661"/>
    </location>
</feature>
<organism evidence="7 8">
    <name type="scientific">Linderina pennispora</name>
    <dbReference type="NCBI Taxonomy" id="61395"/>
    <lineage>
        <taxon>Eukaryota</taxon>
        <taxon>Fungi</taxon>
        <taxon>Fungi incertae sedis</taxon>
        <taxon>Zoopagomycota</taxon>
        <taxon>Kickxellomycotina</taxon>
        <taxon>Kickxellomycetes</taxon>
        <taxon>Kickxellales</taxon>
        <taxon>Kickxellaceae</taxon>
        <taxon>Linderina</taxon>
    </lineage>
</organism>
<dbReference type="Proteomes" id="UP000193922">
    <property type="component" value="Unassembled WGS sequence"/>
</dbReference>
<dbReference type="InterPro" id="IPR006909">
    <property type="entry name" value="Rad21/Rec8_C_eu"/>
</dbReference>
<comment type="subcellular location">
    <subcellularLocation>
        <location evidence="1">Nucleus</location>
    </subcellularLocation>
</comment>
<evidence type="ECO:0008006" key="9">
    <source>
        <dbReference type="Google" id="ProtNLM"/>
    </source>
</evidence>
<dbReference type="InterPro" id="IPR039781">
    <property type="entry name" value="Rad21/Rec8-like"/>
</dbReference>
<feature type="region of interest" description="Disordered" evidence="4">
    <location>
        <begin position="325"/>
        <end position="352"/>
    </location>
</feature>
<comment type="caution">
    <text evidence="7">The sequence shown here is derived from an EMBL/GenBank/DDBJ whole genome shotgun (WGS) entry which is preliminary data.</text>
</comment>
<dbReference type="GO" id="GO:0008278">
    <property type="term" value="C:cohesin complex"/>
    <property type="evidence" value="ECO:0007669"/>
    <property type="project" value="InterPro"/>
</dbReference>
<accession>A0A1Y1W2V0</accession>
<dbReference type="GO" id="GO:1990414">
    <property type="term" value="P:replication-born double-strand break repair via sister chromatid exchange"/>
    <property type="evidence" value="ECO:0007669"/>
    <property type="project" value="TreeGrafter"/>
</dbReference>
<evidence type="ECO:0000256" key="3">
    <source>
        <dbReference type="ARBA" id="ARBA00023242"/>
    </source>
</evidence>
<dbReference type="PANTHER" id="PTHR12585:SF69">
    <property type="entry name" value="FI11703P"/>
    <property type="match status" value="1"/>
</dbReference>
<name>A0A1Y1W2V0_9FUNG</name>
<dbReference type="OrthoDB" id="10071381at2759"/>
<dbReference type="RefSeq" id="XP_040741726.1">
    <property type="nucleotide sequence ID" value="XM_040890857.1"/>
</dbReference>
<dbReference type="STRING" id="61395.A0A1Y1W2V0"/>
<feature type="region of interest" description="Disordered" evidence="4">
    <location>
        <begin position="511"/>
        <end position="544"/>
    </location>
</feature>
<dbReference type="EMBL" id="MCFD01000011">
    <property type="protein sequence ID" value="ORX67880.1"/>
    <property type="molecule type" value="Genomic_DNA"/>
</dbReference>
<dbReference type="InterPro" id="IPR036390">
    <property type="entry name" value="WH_DNA-bd_sf"/>
</dbReference>
<protein>
    <recommendedName>
        <fullName evidence="9">Rad21/Rec8-like protein C-terminal eukaryotic domain-containing protein</fullName>
    </recommendedName>
</protein>
<dbReference type="GO" id="GO:0005634">
    <property type="term" value="C:nucleus"/>
    <property type="evidence" value="ECO:0007669"/>
    <property type="project" value="UniProtKB-SubCell"/>
</dbReference>
<dbReference type="InterPro" id="IPR023093">
    <property type="entry name" value="ScpA-like_C"/>
</dbReference>
<dbReference type="GeneID" id="63807505"/>
<evidence type="ECO:0000313" key="8">
    <source>
        <dbReference type="Proteomes" id="UP000193922"/>
    </source>
</evidence>
<evidence type="ECO:0000256" key="4">
    <source>
        <dbReference type="SAM" id="MobiDB-lite"/>
    </source>
</evidence>
<feature type="compositionally biased region" description="Basic and acidic residues" evidence="4">
    <location>
        <begin position="325"/>
        <end position="340"/>
    </location>
</feature>
<gene>
    <name evidence="7" type="ORF">DL89DRAFT_302796</name>
</gene>
<dbReference type="Pfam" id="PF04825">
    <property type="entry name" value="Rad21_Rec8_N"/>
    <property type="match status" value="1"/>
</dbReference>
<dbReference type="InterPro" id="IPR006910">
    <property type="entry name" value="Rad21_Rec8_N"/>
</dbReference>
<evidence type="ECO:0000259" key="6">
    <source>
        <dbReference type="Pfam" id="PF04825"/>
    </source>
</evidence>
<keyword evidence="8" id="KW-1185">Reference proteome</keyword>
<sequence>MGERSRWRRITANELSSIDIPAACQDLLAPRAPMALRLTSTLLIGLVRALQRKAMLLYTDCHSTWVRVLSTPWVIGQQHDATWNATTATTTLQDSRRTLTRMGSTDIQLAIIGAEGSGNEVSAQKTVKRLRELGWIKSADVDLKDSKLDHNARIAPHTSDWASISLPDVQVPRSGSVDCNSSTSSRSNSILDPLLLAADDGICGMDDDFEHLLFDAEVPVHFDSGGNIQFIARPGSGGAAKPQRSHTGTTATSARTEMYFLSQIPAEGLIRNVTPGQLGGVLQCLDPTDHATLKFGDADPILHAPAAEADDRVLEEVENSVLRDWDSGDSRDAATDPDHLPKRRRLNSIAPNGRPLAQQLAATYQARVTDLWGNTCYWQAAQRSKVMARVAECKRVNLEHRISLVVAAATSAGRLSVFSRLLGETAHDGDMHIAMPSSSPKPSIDAGLDYRSIVSDEHFELEMGRGQSPSEVARRMFEREEEELQLHSIELDIPWLNPGAGEMAQRRVSVSMRTESSPGVGSRHGGSHAASVQSTPSRLASLDPPSADELEVQEFELTADMPAAHRDIGAGDDGDDDLDGFLDTRNAGNERDMPNDDSRKFYHFVVSKISRTGTAQFGDLVQAPHNKRRVAARAFMDLLQMATHSVLHVYQASPYSGIEISIEKEINGWK</sequence>
<dbReference type="GO" id="GO:0007062">
    <property type="term" value="P:sister chromatid cohesion"/>
    <property type="evidence" value="ECO:0007669"/>
    <property type="project" value="InterPro"/>
</dbReference>
<evidence type="ECO:0000313" key="7">
    <source>
        <dbReference type="EMBL" id="ORX67880.1"/>
    </source>
</evidence>